<keyword evidence="2" id="KW-1185">Reference proteome</keyword>
<gene>
    <name evidence="1" type="ORF">Msi02_48080</name>
</gene>
<evidence type="ECO:0000313" key="2">
    <source>
        <dbReference type="Proteomes" id="UP000660454"/>
    </source>
</evidence>
<accession>A0ABQ4GRD2</accession>
<protein>
    <submittedName>
        <fullName evidence="1">Uncharacterized protein</fullName>
    </submittedName>
</protein>
<comment type="caution">
    <text evidence="1">The sequence shown here is derived from an EMBL/GenBank/DDBJ whole genome shotgun (WGS) entry which is preliminary data.</text>
</comment>
<evidence type="ECO:0000313" key="1">
    <source>
        <dbReference type="EMBL" id="GIH63991.1"/>
    </source>
</evidence>
<name>A0ABQ4GRD2_9ACTN</name>
<dbReference type="Proteomes" id="UP000660454">
    <property type="component" value="Unassembled WGS sequence"/>
</dbReference>
<sequence>MSAPVRHRPVIERGFSETSRTYRMRCTCGVSAEDQAARRMAEIDLREHVQSLPYVPVDQRCRDPKGHDRRYWEPCATCANQLALFD</sequence>
<proteinExistence type="predicted"/>
<dbReference type="EMBL" id="BOOF01000029">
    <property type="protein sequence ID" value="GIH63991.1"/>
    <property type="molecule type" value="Genomic_DNA"/>
</dbReference>
<reference evidence="1 2" key="1">
    <citation type="submission" date="2021-01" db="EMBL/GenBank/DDBJ databases">
        <title>Whole genome shotgun sequence of Microbispora siamensis NBRC 104113.</title>
        <authorList>
            <person name="Komaki H."/>
            <person name="Tamura T."/>
        </authorList>
    </citation>
    <scope>NUCLEOTIDE SEQUENCE [LARGE SCALE GENOMIC DNA]</scope>
    <source>
        <strain evidence="1 2">NBRC 104113</strain>
    </source>
</reference>
<organism evidence="1 2">
    <name type="scientific">Microbispora siamensis</name>
    <dbReference type="NCBI Taxonomy" id="564413"/>
    <lineage>
        <taxon>Bacteria</taxon>
        <taxon>Bacillati</taxon>
        <taxon>Actinomycetota</taxon>
        <taxon>Actinomycetes</taxon>
        <taxon>Streptosporangiales</taxon>
        <taxon>Streptosporangiaceae</taxon>
        <taxon>Microbispora</taxon>
    </lineage>
</organism>
<dbReference type="RefSeq" id="WP_204050335.1">
    <property type="nucleotide sequence ID" value="NZ_BOOF01000029.1"/>
</dbReference>